<dbReference type="Pfam" id="PF08388">
    <property type="entry name" value="GIIM"/>
    <property type="match status" value="1"/>
</dbReference>
<dbReference type="PANTHER" id="PTHR34047">
    <property type="entry name" value="NUCLEAR INTRON MATURASE 1, MITOCHONDRIAL-RELATED"/>
    <property type="match status" value="1"/>
</dbReference>
<dbReference type="PANTHER" id="PTHR34047:SF8">
    <property type="entry name" value="PROTEIN YKFC"/>
    <property type="match status" value="1"/>
</dbReference>
<keyword evidence="5" id="KW-0460">Magnesium</keyword>
<evidence type="ECO:0000256" key="5">
    <source>
        <dbReference type="ARBA" id="ARBA00022842"/>
    </source>
</evidence>
<dbReference type="PROSITE" id="PS50878">
    <property type="entry name" value="RT_POL"/>
    <property type="match status" value="1"/>
</dbReference>
<dbReference type="EC" id="2.7.7.49" evidence="1"/>
<dbReference type="InterPro" id="IPR043502">
    <property type="entry name" value="DNA/RNA_pol_sf"/>
</dbReference>
<keyword evidence="13" id="KW-1185">Reference proteome</keyword>
<dbReference type="PRINTS" id="PR00866">
    <property type="entry name" value="RNADNAPOLMS"/>
</dbReference>
<comment type="caution">
    <text evidence="12">The sequence shown here is derived from an EMBL/GenBank/DDBJ whole genome shotgun (WGS) entry which is preliminary data.</text>
</comment>
<dbReference type="InterPro" id="IPR051083">
    <property type="entry name" value="GrpII_Intron_Splice-Mob/Def"/>
</dbReference>
<dbReference type="AlphaFoldDB" id="A0A017SUV6"/>
<comment type="catalytic activity">
    <reaction evidence="9">
        <text>DNA(n) + a 2'-deoxyribonucleoside 5'-triphosphate = DNA(n+1) + diphosphate</text>
        <dbReference type="Rhea" id="RHEA:22508"/>
        <dbReference type="Rhea" id="RHEA-COMP:17339"/>
        <dbReference type="Rhea" id="RHEA-COMP:17340"/>
        <dbReference type="ChEBI" id="CHEBI:33019"/>
        <dbReference type="ChEBI" id="CHEBI:61560"/>
        <dbReference type="ChEBI" id="CHEBI:173112"/>
        <dbReference type="EC" id="2.7.7.49"/>
    </reaction>
</comment>
<evidence type="ECO:0000256" key="10">
    <source>
        <dbReference type="SAM" id="MobiDB-lite"/>
    </source>
</evidence>
<dbReference type="Pfam" id="PF00078">
    <property type="entry name" value="RVT_1"/>
    <property type="match status" value="1"/>
</dbReference>
<evidence type="ECO:0000259" key="11">
    <source>
        <dbReference type="PROSITE" id="PS50878"/>
    </source>
</evidence>
<protein>
    <recommendedName>
        <fullName evidence="1">RNA-directed DNA polymerase</fullName>
        <ecNumber evidence="1">2.7.7.49</ecNumber>
    </recommendedName>
</protein>
<evidence type="ECO:0000256" key="1">
    <source>
        <dbReference type="ARBA" id="ARBA00012493"/>
    </source>
</evidence>
<dbReference type="InterPro" id="IPR013597">
    <property type="entry name" value="Mat_intron_G2"/>
</dbReference>
<dbReference type="GO" id="GO:0051607">
    <property type="term" value="P:defense response to virus"/>
    <property type="evidence" value="ECO:0007669"/>
    <property type="project" value="UniProtKB-KW"/>
</dbReference>
<accession>A0A017SUV6</accession>
<dbReference type="GO" id="GO:0003964">
    <property type="term" value="F:RNA-directed DNA polymerase activity"/>
    <property type="evidence" value="ECO:0007669"/>
    <property type="project" value="UniProtKB-KW"/>
</dbReference>
<dbReference type="GO" id="GO:0046872">
    <property type="term" value="F:metal ion binding"/>
    <property type="evidence" value="ECO:0007669"/>
    <property type="project" value="UniProtKB-KW"/>
</dbReference>
<keyword evidence="2" id="KW-0808">Transferase</keyword>
<name>A0A017SUV6_9BACT</name>
<sequence length="463" mass="52536">MVAGGRPPAAAHAVPKPRSKNEKTPSATMEEVTERLREAFQNVAANRGAPGPDRQSVEEVREHLDEVMAELSVALRTGTYTPGESRRVWIPKVGGGQRGLGIPNVIDRVVQEAVRLVFEPLYEPTFHDSSHGFRPSRSCHTAIDQARKHVEEGYEWVVDIDLEKFFDRVHHQRLMARLSERVSDRRLLVLIGKMLRARVVMPEGVVVSTEQGVPQGGPLSPLLSNIVLNELDHELARRGHRFVRYADDCNIYVCSERAGQRVMASVTSFIERRLRLQVNAGKSAVARPEERHFLGFRLRREPMDGEVEVLLSTRSQEHVRSRIRELTPKSWGDSLRACIQQLNGLLVGWINFFGICTDRAENALRSLDGYSRRRLRAIQLAHWKTKSTIARKLIRLGVKPRTAWRSVYEGRKSLWALSHSVATERGLRNAYFAERGLVSLVERWRQHPRRVIAPVQLSLAGIV</sequence>
<evidence type="ECO:0000256" key="4">
    <source>
        <dbReference type="ARBA" id="ARBA00022723"/>
    </source>
</evidence>
<feature type="region of interest" description="Disordered" evidence="10">
    <location>
        <begin position="1"/>
        <end position="31"/>
    </location>
</feature>
<keyword evidence="6" id="KW-0695">RNA-directed DNA polymerase</keyword>
<dbReference type="eggNOG" id="COG3344">
    <property type="taxonomic scope" value="Bacteria"/>
</dbReference>
<keyword evidence="4" id="KW-0479">Metal-binding</keyword>
<feature type="domain" description="Reverse transcriptase" evidence="11">
    <location>
        <begin position="71"/>
        <end position="298"/>
    </location>
</feature>
<dbReference type="InterPro" id="IPR030931">
    <property type="entry name" value="Group_II_RT_mat"/>
</dbReference>
<keyword evidence="3" id="KW-0548">Nucleotidyltransferase</keyword>
<dbReference type="GO" id="GO:0003723">
    <property type="term" value="F:RNA binding"/>
    <property type="evidence" value="ECO:0007669"/>
    <property type="project" value="InterPro"/>
</dbReference>
<keyword evidence="7" id="KW-0051">Antiviral defense</keyword>
<dbReference type="InterPro" id="IPR000123">
    <property type="entry name" value="Reverse_transcriptase_msDNA"/>
</dbReference>
<evidence type="ECO:0000256" key="9">
    <source>
        <dbReference type="ARBA" id="ARBA00048173"/>
    </source>
</evidence>
<dbReference type="InterPro" id="IPR000477">
    <property type="entry name" value="RT_dom"/>
</dbReference>
<comment type="similarity">
    <text evidence="8">Belongs to the bacterial reverse transcriptase family.</text>
</comment>
<gene>
    <name evidence="12" type="ORF">CAP_0846</name>
</gene>
<dbReference type="Proteomes" id="UP000019678">
    <property type="component" value="Unassembled WGS sequence"/>
</dbReference>
<evidence type="ECO:0000256" key="2">
    <source>
        <dbReference type="ARBA" id="ARBA00022679"/>
    </source>
</evidence>
<proteinExistence type="inferred from homology"/>
<evidence type="ECO:0000256" key="6">
    <source>
        <dbReference type="ARBA" id="ARBA00022918"/>
    </source>
</evidence>
<reference evidence="12 13" key="1">
    <citation type="submission" date="2013-05" db="EMBL/GenBank/DDBJ databases">
        <title>Genome assembly of Chondromyces apiculatus DSM 436.</title>
        <authorList>
            <person name="Sharma G."/>
            <person name="Khatri I."/>
            <person name="Kaur C."/>
            <person name="Mayilraj S."/>
            <person name="Subramanian S."/>
        </authorList>
    </citation>
    <scope>NUCLEOTIDE SEQUENCE [LARGE SCALE GENOMIC DNA]</scope>
    <source>
        <strain evidence="12 13">DSM 436</strain>
    </source>
</reference>
<dbReference type="SUPFAM" id="SSF56672">
    <property type="entry name" value="DNA/RNA polymerases"/>
    <property type="match status" value="1"/>
</dbReference>
<dbReference type="STRING" id="1192034.CAP_0846"/>
<organism evidence="12 13">
    <name type="scientific">Chondromyces apiculatus DSM 436</name>
    <dbReference type="NCBI Taxonomy" id="1192034"/>
    <lineage>
        <taxon>Bacteria</taxon>
        <taxon>Pseudomonadati</taxon>
        <taxon>Myxococcota</taxon>
        <taxon>Polyangia</taxon>
        <taxon>Polyangiales</taxon>
        <taxon>Polyangiaceae</taxon>
        <taxon>Chondromyces</taxon>
    </lineage>
</organism>
<dbReference type="NCBIfam" id="TIGR04416">
    <property type="entry name" value="group_II_RT_mat"/>
    <property type="match status" value="1"/>
</dbReference>
<evidence type="ECO:0000256" key="8">
    <source>
        <dbReference type="ARBA" id="ARBA00034120"/>
    </source>
</evidence>
<evidence type="ECO:0000313" key="12">
    <source>
        <dbReference type="EMBL" id="EYF00400.1"/>
    </source>
</evidence>
<evidence type="ECO:0000313" key="13">
    <source>
        <dbReference type="Proteomes" id="UP000019678"/>
    </source>
</evidence>
<evidence type="ECO:0000256" key="7">
    <source>
        <dbReference type="ARBA" id="ARBA00023118"/>
    </source>
</evidence>
<dbReference type="CDD" id="cd01651">
    <property type="entry name" value="RT_G2_intron"/>
    <property type="match status" value="1"/>
</dbReference>
<dbReference type="EMBL" id="ASRX01000112">
    <property type="protein sequence ID" value="EYF00400.1"/>
    <property type="molecule type" value="Genomic_DNA"/>
</dbReference>
<evidence type="ECO:0000256" key="3">
    <source>
        <dbReference type="ARBA" id="ARBA00022695"/>
    </source>
</evidence>